<dbReference type="SUPFAM" id="SSF56300">
    <property type="entry name" value="Metallo-dependent phosphatases"/>
    <property type="match status" value="1"/>
</dbReference>
<evidence type="ECO:0000256" key="8">
    <source>
        <dbReference type="ARBA" id="ARBA00022833"/>
    </source>
</evidence>
<keyword evidence="4" id="KW-0964">Secreted</keyword>
<name>A0AAU9XSQ2_9CNID</name>
<evidence type="ECO:0000256" key="3">
    <source>
        <dbReference type="ARBA" id="ARBA00008234"/>
    </source>
</evidence>
<keyword evidence="10" id="KW-1133">Transmembrane helix</keyword>
<keyword evidence="6" id="KW-0732">Signal</keyword>
<evidence type="ECO:0008006" key="15">
    <source>
        <dbReference type="Google" id="ProtNLM"/>
    </source>
</evidence>
<dbReference type="GO" id="GO:0046872">
    <property type="term" value="F:metal ion binding"/>
    <property type="evidence" value="ECO:0007669"/>
    <property type="project" value="UniProtKB-KW"/>
</dbReference>
<evidence type="ECO:0000256" key="2">
    <source>
        <dbReference type="ARBA" id="ARBA00004613"/>
    </source>
</evidence>
<evidence type="ECO:0000259" key="12">
    <source>
        <dbReference type="Pfam" id="PF19272"/>
    </source>
</evidence>
<comment type="caution">
    <text evidence="13">The sequence shown here is derived from an EMBL/GenBank/DDBJ whole genome shotgun (WGS) entry which is preliminary data.</text>
</comment>
<dbReference type="InterPro" id="IPR029052">
    <property type="entry name" value="Metallo-depent_PP-like"/>
</dbReference>
<dbReference type="InterPro" id="IPR004843">
    <property type="entry name" value="Calcineurin-like_PHP"/>
</dbReference>
<dbReference type="GO" id="GO:0008081">
    <property type="term" value="F:phosphoric diester hydrolase activity"/>
    <property type="evidence" value="ECO:0007669"/>
    <property type="project" value="TreeGrafter"/>
</dbReference>
<evidence type="ECO:0000256" key="10">
    <source>
        <dbReference type="SAM" id="Phobius"/>
    </source>
</evidence>
<evidence type="ECO:0000256" key="1">
    <source>
        <dbReference type="ARBA" id="ARBA00001947"/>
    </source>
</evidence>
<gene>
    <name evidence="13" type="ORF">PMEA_00029696</name>
</gene>
<keyword evidence="8" id="KW-0862">Zinc</keyword>
<evidence type="ECO:0000256" key="7">
    <source>
        <dbReference type="ARBA" id="ARBA00022801"/>
    </source>
</evidence>
<sequence length="512" mass="58482">MAVSYTRNNLSNSSLTSIEARDLDERKRWQKKTIKARILIGVLTVICSILIVILIVTYESGHKNTECTEKQNGKAVNNNIIKFVHISDIHYDPFYDKNTPQRSFCRPQLANSTSNYTAQYGRIGCDSPIDLVENSLDAMQNVSKIENVSFILLTGDLSGHGMWTSYAGPHKVLDNIAEVSNKAHSRFPDIPIFPVVGNNDLPGHYVLPNSSDWYKELLTSWAPLILCSSCPNDMTKPTTRTVLEESFLKGGYYNASIAGGKIVLLVLNSLYWSVEVNHNPEILQKAVEQLTWLETQLEIAAMRGKKVILVSHIPAGIDTYDGKSYWFSNYTNTYVSLVAKKYSYLVTAQFFAHTHKDDFRLQLSMTETGDTQQEVPKSFVLLAPAISPVYHNNPAFRVVSLETDQLVLLDYTQYYMDLVMATEFSNPIWQLDYTFSQKYPSENKFLDANRIFELNEELINQTSNKFWKGYVFSRETNYQPEPYSRFQLFCGMRHVYKEDFNRCSEQYNVPGG</sequence>
<keyword evidence="14" id="KW-1185">Reference proteome</keyword>
<accession>A0AAU9XSQ2</accession>
<organism evidence="13 14">
    <name type="scientific">Pocillopora meandrina</name>
    <dbReference type="NCBI Taxonomy" id="46732"/>
    <lineage>
        <taxon>Eukaryota</taxon>
        <taxon>Metazoa</taxon>
        <taxon>Cnidaria</taxon>
        <taxon>Anthozoa</taxon>
        <taxon>Hexacorallia</taxon>
        <taxon>Scleractinia</taxon>
        <taxon>Astrocoeniina</taxon>
        <taxon>Pocilloporidae</taxon>
        <taxon>Pocillopora</taxon>
    </lineage>
</organism>
<feature type="transmembrane region" description="Helical" evidence="10">
    <location>
        <begin position="36"/>
        <end position="58"/>
    </location>
</feature>
<dbReference type="InterPro" id="IPR045473">
    <property type="entry name" value="ASM_C"/>
</dbReference>
<protein>
    <recommendedName>
        <fullName evidence="15">Calcineurin-like phosphoesterase domain-containing protein</fullName>
    </recommendedName>
</protein>
<dbReference type="Proteomes" id="UP001159428">
    <property type="component" value="Unassembled WGS sequence"/>
</dbReference>
<evidence type="ECO:0000256" key="4">
    <source>
        <dbReference type="ARBA" id="ARBA00022525"/>
    </source>
</evidence>
<dbReference type="AlphaFoldDB" id="A0AAU9XSQ2"/>
<dbReference type="GO" id="GO:0005615">
    <property type="term" value="C:extracellular space"/>
    <property type="evidence" value="ECO:0007669"/>
    <property type="project" value="TreeGrafter"/>
</dbReference>
<comment type="similarity">
    <text evidence="3">Belongs to the acid sphingomyelinase family.</text>
</comment>
<comment type="subcellular location">
    <subcellularLocation>
        <location evidence="2">Secreted</location>
    </subcellularLocation>
</comment>
<keyword evidence="10" id="KW-0812">Transmembrane</keyword>
<comment type="cofactor">
    <cofactor evidence="1">
        <name>Zn(2+)</name>
        <dbReference type="ChEBI" id="CHEBI:29105"/>
    </cofactor>
</comment>
<feature type="domain" description="Calcineurin-like phosphoesterase" evidence="11">
    <location>
        <begin position="81"/>
        <end position="356"/>
    </location>
</feature>
<dbReference type="Pfam" id="PF00149">
    <property type="entry name" value="Metallophos"/>
    <property type="match status" value="1"/>
</dbReference>
<dbReference type="PANTHER" id="PTHR10340:SF57">
    <property type="entry name" value="METALLOPHOS DOMAIN-CONTAINING PROTEIN"/>
    <property type="match status" value="1"/>
</dbReference>
<dbReference type="InterPro" id="IPR041805">
    <property type="entry name" value="ASMase/PPN1_MPP"/>
</dbReference>
<evidence type="ECO:0000256" key="5">
    <source>
        <dbReference type="ARBA" id="ARBA00022723"/>
    </source>
</evidence>
<keyword evidence="10" id="KW-0472">Membrane</keyword>
<proteinExistence type="inferred from homology"/>
<dbReference type="EMBL" id="CALNXJ010000062">
    <property type="protein sequence ID" value="CAH3156705.1"/>
    <property type="molecule type" value="Genomic_DNA"/>
</dbReference>
<evidence type="ECO:0000313" key="13">
    <source>
        <dbReference type="EMBL" id="CAH3156705.1"/>
    </source>
</evidence>
<evidence type="ECO:0000259" key="11">
    <source>
        <dbReference type="Pfam" id="PF00149"/>
    </source>
</evidence>
<dbReference type="Pfam" id="PF19272">
    <property type="entry name" value="ASMase_C"/>
    <property type="match status" value="1"/>
</dbReference>
<keyword evidence="9" id="KW-0325">Glycoprotein</keyword>
<evidence type="ECO:0000256" key="9">
    <source>
        <dbReference type="ARBA" id="ARBA00023180"/>
    </source>
</evidence>
<keyword evidence="5" id="KW-0479">Metal-binding</keyword>
<evidence type="ECO:0000256" key="6">
    <source>
        <dbReference type="ARBA" id="ARBA00022729"/>
    </source>
</evidence>
<keyword evidence="7" id="KW-0378">Hydrolase</keyword>
<dbReference type="CDD" id="cd00842">
    <property type="entry name" value="MPP_ASMase"/>
    <property type="match status" value="1"/>
</dbReference>
<evidence type="ECO:0000313" key="14">
    <source>
        <dbReference type="Proteomes" id="UP001159428"/>
    </source>
</evidence>
<dbReference type="Gene3D" id="3.60.21.10">
    <property type="match status" value="1"/>
</dbReference>
<feature type="domain" description="Sphingomyelin phosphodiesterase C-terminal" evidence="12">
    <location>
        <begin position="389"/>
        <end position="506"/>
    </location>
</feature>
<dbReference type="PANTHER" id="PTHR10340">
    <property type="entry name" value="SPHINGOMYELIN PHOSPHODIESTERASE"/>
    <property type="match status" value="1"/>
</dbReference>
<reference evidence="13 14" key="1">
    <citation type="submission" date="2022-05" db="EMBL/GenBank/DDBJ databases">
        <authorList>
            <consortium name="Genoscope - CEA"/>
            <person name="William W."/>
        </authorList>
    </citation>
    <scope>NUCLEOTIDE SEQUENCE [LARGE SCALE GENOMIC DNA]</scope>
</reference>